<protein>
    <submittedName>
        <fullName evidence="2">Uncharacterized protein</fullName>
    </submittedName>
</protein>
<name>A0AAD7YYN0_MYTSE</name>
<dbReference type="AlphaFoldDB" id="A0AAD7YYN0"/>
<accession>A0AAD7YYN0</accession>
<dbReference type="Proteomes" id="UP001231518">
    <property type="component" value="Chromosome 5"/>
</dbReference>
<evidence type="ECO:0000256" key="1">
    <source>
        <dbReference type="SAM" id="MobiDB-lite"/>
    </source>
</evidence>
<evidence type="ECO:0000313" key="2">
    <source>
        <dbReference type="EMBL" id="KAJ8734057.1"/>
    </source>
</evidence>
<comment type="caution">
    <text evidence="2">The sequence shown here is derived from an EMBL/GenBank/DDBJ whole genome shotgun (WGS) entry which is preliminary data.</text>
</comment>
<gene>
    <name evidence="2" type="ORF">PYW07_014608</name>
</gene>
<dbReference type="EMBL" id="JARGEI010000003">
    <property type="protein sequence ID" value="KAJ8734057.1"/>
    <property type="molecule type" value="Genomic_DNA"/>
</dbReference>
<feature type="region of interest" description="Disordered" evidence="1">
    <location>
        <begin position="145"/>
        <end position="171"/>
    </location>
</feature>
<organism evidence="2 3">
    <name type="scientific">Mythimna separata</name>
    <name type="common">Oriental armyworm</name>
    <name type="synonym">Pseudaletia separata</name>
    <dbReference type="NCBI Taxonomy" id="271217"/>
    <lineage>
        <taxon>Eukaryota</taxon>
        <taxon>Metazoa</taxon>
        <taxon>Ecdysozoa</taxon>
        <taxon>Arthropoda</taxon>
        <taxon>Hexapoda</taxon>
        <taxon>Insecta</taxon>
        <taxon>Pterygota</taxon>
        <taxon>Neoptera</taxon>
        <taxon>Endopterygota</taxon>
        <taxon>Lepidoptera</taxon>
        <taxon>Glossata</taxon>
        <taxon>Ditrysia</taxon>
        <taxon>Noctuoidea</taxon>
        <taxon>Noctuidae</taxon>
        <taxon>Noctuinae</taxon>
        <taxon>Hadenini</taxon>
        <taxon>Mythimna</taxon>
    </lineage>
</organism>
<keyword evidence="3" id="KW-1185">Reference proteome</keyword>
<evidence type="ECO:0000313" key="3">
    <source>
        <dbReference type="Proteomes" id="UP001231518"/>
    </source>
</evidence>
<sequence length="171" mass="19533">MADRVPAGSQGDMATATVATQCWTRRHCDGKFCRHCFEEWLERSYSVVSFRMTQVLTGHGKFGRFLHRIKEESTPGYRHCVDHSEDTVEYKVEVCPTRAENRRVPVEAIGGGVFSRQALVQAMVRSEEGRRAVAFFCEAVMLAKEAADSKRARERPSLRRRRDPDPSFRPP</sequence>
<reference evidence="2" key="1">
    <citation type="submission" date="2023-03" db="EMBL/GenBank/DDBJ databases">
        <title>Chromosome-level genomes of two armyworms, Mythimna separata and Mythimna loreyi, provide insights into the biosynthesis and reception of sex pheromones.</title>
        <authorList>
            <person name="Zhao H."/>
        </authorList>
    </citation>
    <scope>NUCLEOTIDE SEQUENCE</scope>
    <source>
        <strain evidence="2">BeijingLab</strain>
        <tissue evidence="2">Pupa</tissue>
    </source>
</reference>
<proteinExistence type="predicted"/>